<dbReference type="PANTHER" id="PTHR30456:SF0">
    <property type="entry name" value="PYRIDOXINE 5'-PHOSPHATE SYNTHASE"/>
    <property type="match status" value="1"/>
</dbReference>
<dbReference type="FunFam" id="3.20.20.70:FF:000150">
    <property type="entry name" value="Pyridoxine 5'-phosphate synthase"/>
    <property type="match status" value="1"/>
</dbReference>
<protein>
    <recommendedName>
        <fullName evidence="4 5">Pyridoxine 5'-phosphate synthase</fullName>
        <shortName evidence="4">PNP synthase</shortName>
        <ecNumber evidence="4 5">2.6.99.2</ecNumber>
    </recommendedName>
</protein>
<comment type="function">
    <text evidence="4">Catalyzes the complicated ring closure reaction between the two acyclic compounds 1-deoxy-D-xylulose-5-phosphate (DXP) and 3-amino-2-oxopropyl phosphate (1-amino-acetone-3-phosphate or AAP) to form pyridoxine 5'-phosphate (PNP) and inorganic phosphate.</text>
</comment>
<feature type="site" description="Transition state stabilizer" evidence="4">
    <location>
        <position position="173"/>
    </location>
</feature>
<feature type="binding site" evidence="4">
    <location>
        <position position="39"/>
    </location>
    <ligand>
        <name>3-amino-2-oxopropyl phosphate</name>
        <dbReference type="ChEBI" id="CHEBI:57279"/>
    </ligand>
</feature>
<feature type="binding site" evidence="4">
    <location>
        <position position="71"/>
    </location>
    <ligand>
        <name>1-deoxy-D-xylulose 5-phosphate</name>
        <dbReference type="ChEBI" id="CHEBI:57792"/>
    </ligand>
</feature>
<dbReference type="NCBIfam" id="NF003625">
    <property type="entry name" value="PRK05265.1-3"/>
    <property type="match status" value="1"/>
</dbReference>
<keyword evidence="2 4" id="KW-0808">Transferase</keyword>
<comment type="caution">
    <text evidence="6">The sequence shown here is derived from an EMBL/GenBank/DDBJ whole genome shotgun (WGS) entry which is preliminary data.</text>
</comment>
<evidence type="ECO:0000256" key="1">
    <source>
        <dbReference type="ARBA" id="ARBA00022490"/>
    </source>
</evidence>
<comment type="subunit">
    <text evidence="4">Homooctamer; tetramer of dimers.</text>
</comment>
<dbReference type="GO" id="GO:0033856">
    <property type="term" value="F:pyridoxine 5'-phosphate synthase activity"/>
    <property type="evidence" value="ECO:0007669"/>
    <property type="project" value="UniProtKB-UniRule"/>
</dbReference>
<proteinExistence type="inferred from homology"/>
<keyword evidence="3 4" id="KW-0664">Pyridoxine biosynthesis</keyword>
<comment type="subcellular location">
    <subcellularLocation>
        <location evidence="4">Cytoplasm</location>
    </subcellularLocation>
</comment>
<evidence type="ECO:0000256" key="2">
    <source>
        <dbReference type="ARBA" id="ARBA00022679"/>
    </source>
</evidence>
<comment type="catalytic activity">
    <reaction evidence="4">
        <text>3-amino-2-oxopropyl phosphate + 1-deoxy-D-xylulose 5-phosphate = pyridoxine 5'-phosphate + phosphate + 2 H2O + H(+)</text>
        <dbReference type="Rhea" id="RHEA:15265"/>
        <dbReference type="ChEBI" id="CHEBI:15377"/>
        <dbReference type="ChEBI" id="CHEBI:15378"/>
        <dbReference type="ChEBI" id="CHEBI:43474"/>
        <dbReference type="ChEBI" id="CHEBI:57279"/>
        <dbReference type="ChEBI" id="CHEBI:57792"/>
        <dbReference type="ChEBI" id="CHEBI:58589"/>
        <dbReference type="EC" id="2.6.99.2"/>
    </reaction>
</comment>
<feature type="active site" description="Proton acceptor" evidence="4">
    <location>
        <position position="64"/>
    </location>
</feature>
<dbReference type="Pfam" id="PF03740">
    <property type="entry name" value="PdxJ"/>
    <property type="match status" value="1"/>
</dbReference>
<dbReference type="InterPro" id="IPR004569">
    <property type="entry name" value="PyrdxlP_synth_PdxJ"/>
</dbReference>
<gene>
    <name evidence="4" type="primary">pdxJ</name>
    <name evidence="6" type="ORF">EV199_5402</name>
</gene>
<dbReference type="SUPFAM" id="SSF63892">
    <property type="entry name" value="Pyridoxine 5'-phosphate synthase"/>
    <property type="match status" value="1"/>
</dbReference>
<dbReference type="UniPathway" id="UPA00244">
    <property type="reaction ID" value="UER00313"/>
</dbReference>
<evidence type="ECO:0000256" key="5">
    <source>
        <dbReference type="NCBIfam" id="TIGR00559"/>
    </source>
</evidence>
<feature type="binding site" evidence="4">
    <location>
        <position position="66"/>
    </location>
    <ligand>
        <name>1-deoxy-D-xylulose 5-phosphate</name>
        <dbReference type="ChEBI" id="CHEBI:57792"/>
    </ligand>
</feature>
<comment type="similarity">
    <text evidence="4">Belongs to the PNP synthase family.</text>
</comment>
<dbReference type="InterPro" id="IPR013785">
    <property type="entry name" value="Aldolase_TIM"/>
</dbReference>
<feature type="binding site" evidence="4">
    <location>
        <position position="122"/>
    </location>
    <ligand>
        <name>1-deoxy-D-xylulose 5-phosphate</name>
        <dbReference type="ChEBI" id="CHEBI:57792"/>
    </ligand>
</feature>
<feature type="active site" description="Proton donor" evidence="4">
    <location>
        <position position="212"/>
    </location>
</feature>
<dbReference type="InterPro" id="IPR036130">
    <property type="entry name" value="Pyridoxine-5'_phos_synth"/>
</dbReference>
<dbReference type="NCBIfam" id="NF003626">
    <property type="entry name" value="PRK05265.1-4"/>
    <property type="match status" value="1"/>
</dbReference>
<comment type="pathway">
    <text evidence="4">Cofactor biosynthesis; pyridoxine 5'-phosphate biosynthesis; pyridoxine 5'-phosphate from D-erythrose 4-phosphate: step 5/5.</text>
</comment>
<sequence>MIPTHVRCLASEGSFFFIILGMAKLSVNINKFATLRNSRGGNNPDVVKAAVDAQLFGADGVTVHPRPDERHIRYQDVRDIKKIITTEFNIEGNCREQKFIDLVLETKPHQVTLVPDAEGQLTSDHGWDTIRYRDYLKEVIPVFQKAGIRVSIFVDPVIEMVNSAAETGTDRIELYTEGYAKSFHAGKEQAIAPYVAAAKRAAELKLGINAGHDLDLENLAWFAQQIPALDEVSIGHALVCDALYLGYENAVQLYKRQLMAKK</sequence>
<dbReference type="GO" id="GO:0008615">
    <property type="term" value="P:pyridoxine biosynthetic process"/>
    <property type="evidence" value="ECO:0007669"/>
    <property type="project" value="UniProtKB-UniRule"/>
</dbReference>
<reference evidence="6 7" key="1">
    <citation type="submission" date="2019-02" db="EMBL/GenBank/DDBJ databases">
        <title>Genomic Encyclopedia of Type Strains, Phase IV (KMG-IV): sequencing the most valuable type-strain genomes for metagenomic binning, comparative biology and taxonomic classification.</title>
        <authorList>
            <person name="Goeker M."/>
        </authorList>
    </citation>
    <scope>NUCLEOTIDE SEQUENCE [LARGE SCALE GENOMIC DNA]</scope>
    <source>
        <strain evidence="6 7">DSM 18116</strain>
    </source>
</reference>
<dbReference type="CDD" id="cd00003">
    <property type="entry name" value="PNPsynthase"/>
    <property type="match status" value="1"/>
</dbReference>
<dbReference type="AlphaFoldDB" id="A0A4Q7MIC5"/>
<dbReference type="EMBL" id="SGXA01000004">
    <property type="protein sequence ID" value="RZS67018.1"/>
    <property type="molecule type" value="Genomic_DNA"/>
</dbReference>
<name>A0A4Q7MIC5_9BACT</name>
<dbReference type="HAMAP" id="MF_00279">
    <property type="entry name" value="PdxJ"/>
    <property type="match status" value="1"/>
</dbReference>
<evidence type="ECO:0000313" key="6">
    <source>
        <dbReference type="EMBL" id="RZS67018.1"/>
    </source>
</evidence>
<evidence type="ECO:0000256" key="3">
    <source>
        <dbReference type="ARBA" id="ARBA00023096"/>
    </source>
</evidence>
<evidence type="ECO:0000313" key="7">
    <source>
        <dbReference type="Proteomes" id="UP000293874"/>
    </source>
</evidence>
<feature type="active site" description="Proton acceptor" evidence="4">
    <location>
        <position position="91"/>
    </location>
</feature>
<keyword evidence="7" id="KW-1185">Reference proteome</keyword>
<keyword evidence="1 4" id="KW-0963">Cytoplasm</keyword>
<feature type="binding site" evidence="4">
    <location>
        <position position="28"/>
    </location>
    <ligand>
        <name>3-amino-2-oxopropyl phosphate</name>
        <dbReference type="ChEBI" id="CHEBI:57279"/>
    </ligand>
</feature>
<comment type="caution">
    <text evidence="4">Lacks conserved residue(s) required for the propagation of feature annotation.</text>
</comment>
<feature type="binding site" evidence="4">
    <location>
        <begin position="235"/>
        <end position="236"/>
    </location>
    <ligand>
        <name>3-amino-2-oxopropyl phosphate</name>
        <dbReference type="ChEBI" id="CHEBI:57279"/>
    </ligand>
</feature>
<accession>A0A4Q7MIC5</accession>
<evidence type="ECO:0000256" key="4">
    <source>
        <dbReference type="HAMAP-Rule" id="MF_00279"/>
    </source>
</evidence>
<dbReference type="Proteomes" id="UP000293874">
    <property type="component" value="Unassembled WGS sequence"/>
</dbReference>
<dbReference type="PANTHER" id="PTHR30456">
    <property type="entry name" value="PYRIDOXINE 5'-PHOSPHATE SYNTHASE"/>
    <property type="match status" value="1"/>
</dbReference>
<dbReference type="Gene3D" id="3.20.20.70">
    <property type="entry name" value="Aldolase class I"/>
    <property type="match status" value="1"/>
</dbReference>
<dbReference type="GO" id="GO:0005829">
    <property type="term" value="C:cytosol"/>
    <property type="evidence" value="ECO:0007669"/>
    <property type="project" value="TreeGrafter"/>
</dbReference>
<dbReference type="EC" id="2.6.99.2" evidence="4 5"/>
<organism evidence="6 7">
    <name type="scientific">Pseudobacter ginsenosidimutans</name>
    <dbReference type="NCBI Taxonomy" id="661488"/>
    <lineage>
        <taxon>Bacteria</taxon>
        <taxon>Pseudomonadati</taxon>
        <taxon>Bacteroidota</taxon>
        <taxon>Chitinophagia</taxon>
        <taxon>Chitinophagales</taxon>
        <taxon>Chitinophagaceae</taxon>
        <taxon>Pseudobacter</taxon>
    </lineage>
</organism>
<dbReference type="NCBIfam" id="TIGR00559">
    <property type="entry name" value="pdxJ"/>
    <property type="match status" value="1"/>
</dbReference>
<feature type="binding site" evidence="4">
    <location>
        <position position="213"/>
    </location>
    <ligand>
        <name>3-amino-2-oxopropyl phosphate</name>
        <dbReference type="ChEBI" id="CHEBI:57279"/>
    </ligand>
</feature>